<dbReference type="OrthoDB" id="7477356at2"/>
<dbReference type="Pfam" id="PF00313">
    <property type="entry name" value="CSD"/>
    <property type="match status" value="1"/>
</dbReference>
<dbReference type="PROSITE" id="PS51857">
    <property type="entry name" value="CSD_2"/>
    <property type="match status" value="1"/>
</dbReference>
<protein>
    <submittedName>
        <fullName evidence="2">Cold-shock DNA-binding protein family</fullName>
    </submittedName>
</protein>
<gene>
    <name evidence="2" type="ORF">SAMN05445756_0984</name>
</gene>
<dbReference type="SUPFAM" id="SSF50249">
    <property type="entry name" value="Nucleic acid-binding proteins"/>
    <property type="match status" value="1"/>
</dbReference>
<organism evidence="2 3">
    <name type="scientific">Kytococcus aerolatus</name>
    <dbReference type="NCBI Taxonomy" id="592308"/>
    <lineage>
        <taxon>Bacteria</taxon>
        <taxon>Bacillati</taxon>
        <taxon>Actinomycetota</taxon>
        <taxon>Actinomycetes</taxon>
        <taxon>Micrococcales</taxon>
        <taxon>Kytococcaceae</taxon>
        <taxon>Kytococcus</taxon>
    </lineage>
</organism>
<keyword evidence="3" id="KW-1185">Reference proteome</keyword>
<feature type="domain" description="CSD" evidence="1">
    <location>
        <begin position="1"/>
        <end position="64"/>
    </location>
</feature>
<dbReference type="Gene3D" id="2.40.50.140">
    <property type="entry name" value="Nucleic acid-binding proteins"/>
    <property type="match status" value="1"/>
</dbReference>
<keyword evidence="2" id="KW-0238">DNA-binding</keyword>
<evidence type="ECO:0000313" key="2">
    <source>
        <dbReference type="EMBL" id="SNC63813.1"/>
    </source>
</evidence>
<dbReference type="CDD" id="cd04458">
    <property type="entry name" value="CSP_CDS"/>
    <property type="match status" value="1"/>
</dbReference>
<dbReference type="Proteomes" id="UP000198122">
    <property type="component" value="Unassembled WGS sequence"/>
</dbReference>
<dbReference type="RefSeq" id="WP_088817898.1">
    <property type="nucleotide sequence ID" value="NZ_FYEZ01000001.1"/>
</dbReference>
<accession>A0A212TCR4</accession>
<dbReference type="InterPro" id="IPR002059">
    <property type="entry name" value="CSP_DNA-bd"/>
</dbReference>
<reference evidence="2 3" key="1">
    <citation type="submission" date="2017-06" db="EMBL/GenBank/DDBJ databases">
        <authorList>
            <person name="Kim H.J."/>
            <person name="Triplett B.A."/>
        </authorList>
    </citation>
    <scope>NUCLEOTIDE SEQUENCE [LARGE SCALE GENOMIC DNA]</scope>
    <source>
        <strain evidence="2 3">DSM 22179</strain>
    </source>
</reference>
<evidence type="ECO:0000313" key="3">
    <source>
        <dbReference type="Proteomes" id="UP000198122"/>
    </source>
</evidence>
<dbReference type="AlphaFoldDB" id="A0A212TCR4"/>
<evidence type="ECO:0000259" key="1">
    <source>
        <dbReference type="PROSITE" id="PS51857"/>
    </source>
</evidence>
<name>A0A212TCR4_9MICO</name>
<dbReference type="PRINTS" id="PR00050">
    <property type="entry name" value="COLDSHOCK"/>
</dbReference>
<sequence>MPTGKVKFYNADKGFGFIGDESGADVFLGAAALPEGVTSLRAGTRLEYSIVQGRKGSQAMHVQVLDAPPSVQRGRTLRDRKPADEMAVVVEDLIRLLDDASNQLRAGRYPDTRHGTTLAKALRAVADQFEAGR</sequence>
<dbReference type="EMBL" id="FYEZ01000001">
    <property type="protein sequence ID" value="SNC63813.1"/>
    <property type="molecule type" value="Genomic_DNA"/>
</dbReference>
<dbReference type="SMART" id="SM00357">
    <property type="entry name" value="CSP"/>
    <property type="match status" value="1"/>
</dbReference>
<proteinExistence type="predicted"/>
<dbReference type="InterPro" id="IPR011129">
    <property type="entry name" value="CSD"/>
</dbReference>
<dbReference type="InterPro" id="IPR012340">
    <property type="entry name" value="NA-bd_OB-fold"/>
</dbReference>
<dbReference type="GO" id="GO:0003677">
    <property type="term" value="F:DNA binding"/>
    <property type="evidence" value="ECO:0007669"/>
    <property type="project" value="UniProtKB-KW"/>
</dbReference>